<organism evidence="1 2">
    <name type="scientific">Desulfosporosinus lacus DSM 15449</name>
    <dbReference type="NCBI Taxonomy" id="1121420"/>
    <lineage>
        <taxon>Bacteria</taxon>
        <taxon>Bacillati</taxon>
        <taxon>Bacillota</taxon>
        <taxon>Clostridia</taxon>
        <taxon>Eubacteriales</taxon>
        <taxon>Desulfitobacteriaceae</taxon>
        <taxon>Desulfosporosinus</taxon>
    </lineage>
</organism>
<dbReference type="EMBL" id="FQXJ01000003">
    <property type="protein sequence ID" value="SHH10816.1"/>
    <property type="molecule type" value="Genomic_DNA"/>
</dbReference>
<reference evidence="2" key="1">
    <citation type="submission" date="2016-11" db="EMBL/GenBank/DDBJ databases">
        <authorList>
            <person name="Varghese N."/>
            <person name="Submissions S."/>
        </authorList>
    </citation>
    <scope>NUCLEOTIDE SEQUENCE [LARGE SCALE GENOMIC DNA]</scope>
    <source>
        <strain evidence="2">DSM 15449</strain>
    </source>
</reference>
<evidence type="ECO:0000313" key="1">
    <source>
        <dbReference type="EMBL" id="SHH10816.1"/>
    </source>
</evidence>
<keyword evidence="2" id="KW-1185">Reference proteome</keyword>
<dbReference type="InterPro" id="IPR027417">
    <property type="entry name" value="P-loop_NTPase"/>
</dbReference>
<accession>A0A1M5QA96</accession>
<evidence type="ECO:0000313" key="2">
    <source>
        <dbReference type="Proteomes" id="UP000183954"/>
    </source>
</evidence>
<dbReference type="STRING" id="1121420.SAMN02746098_00186"/>
<dbReference type="Gene3D" id="3.40.50.300">
    <property type="entry name" value="P-loop containing nucleotide triphosphate hydrolases"/>
    <property type="match status" value="1"/>
</dbReference>
<dbReference type="AlphaFoldDB" id="A0A1M5QA96"/>
<gene>
    <name evidence="1" type="ORF">SAMN02746098_00186</name>
</gene>
<proteinExistence type="predicted"/>
<sequence length="389" mass="44347">MLLYLTSNLNLGLFDFIQDETIPIKKLSGEFNLKKFVIRDMRSFSHIKYVAIDHQALNDTDEELIEGILGFRAMYDARIVYLAEGMKPGDELLSKLYDAGVRNFVTVEDPEEIKKEILECISPKGMSYKKAERFKIQPIEEPRAKVKRAKSQTESVKAKKEKGSEQEPVDYVVVNKTTKLGLDTEKERKGIAVGVAGITGKTGTTTTALNLAYFLSSLGAKVAYVECDPTKQLNWLPYYDIAVNDESAEHKGVHFHTMKVNFSLADYDFNIFDLGKMLDYEQNLNAFMVSHIRIITAASKPYELSDLNKTLEVVKDASVNLLFSFTPDNDRQTLRQIVSEHPEHQVYFTAYSPDLFDPNPNRMIWTNIMSDYLIAKPPEEIKKKRLRVS</sequence>
<dbReference type="SUPFAM" id="SSF52540">
    <property type="entry name" value="P-loop containing nucleoside triphosphate hydrolases"/>
    <property type="match status" value="1"/>
</dbReference>
<name>A0A1M5QA96_9FIRM</name>
<protein>
    <submittedName>
        <fullName evidence="1">CobQ/CobB/MinD/ParA nucleotide binding domain-containing protein</fullName>
    </submittedName>
</protein>
<dbReference type="Proteomes" id="UP000183954">
    <property type="component" value="Unassembled WGS sequence"/>
</dbReference>